<reference evidence="2" key="1">
    <citation type="submission" date="2022-11" db="UniProtKB">
        <authorList>
            <consortium name="WormBaseParasite"/>
        </authorList>
    </citation>
    <scope>IDENTIFICATION</scope>
</reference>
<dbReference type="AlphaFoldDB" id="A0A915DT46"/>
<protein>
    <submittedName>
        <fullName evidence="2">Uncharacterized protein</fullName>
    </submittedName>
</protein>
<name>A0A915DT46_9BILA</name>
<sequence>MASSVVVVQPTVQMTTATAQQHTDATIYLPRSSYRSVAFGTWKYGEASKLFSKRNTGEKVASNECRPTGSLRFTKSLDSKCTISRVADHDAGLGGAIPKASTSTTPPSQLAAIASRDKLAKLNRKSLCFSLDNLNGDGLEEVVGAASKLLPEVHFMPPTNPGLPWHKFDSVARLLTATLPPNMSSTASQNVYENVILDSRLCPLDCPAALGTMTRQIILVPSIHLQPTTSHLQSQCPLSRNAHQTKSLDNNTKLSVMPRVRAKDERLELSKAEEQAMTTSSSVATSTLMSAKRSDCLSLKNALSCPIIFTTKTGILSAVPITKLYKRKHFSDTTPTTATNYTNSPDEGVFALLPLLPLPILPFSTPEPIWKTKANRSAQMAPVVPLNFEDFLDLSTATAILRFLVVEIEFACGTPPQSSLGYSTMTVHWMATIQMLLTIAEVPTLHLPQPAALPTLHQPHASLNYDHCLRAYKAISLKRTGEKVPELE</sequence>
<keyword evidence="1" id="KW-1185">Reference proteome</keyword>
<dbReference type="Proteomes" id="UP000887574">
    <property type="component" value="Unplaced"/>
</dbReference>
<evidence type="ECO:0000313" key="1">
    <source>
        <dbReference type="Proteomes" id="UP000887574"/>
    </source>
</evidence>
<accession>A0A915DT46</accession>
<evidence type="ECO:0000313" key="2">
    <source>
        <dbReference type="WBParaSite" id="jg23379"/>
    </source>
</evidence>
<organism evidence="1 2">
    <name type="scientific">Ditylenchus dipsaci</name>
    <dbReference type="NCBI Taxonomy" id="166011"/>
    <lineage>
        <taxon>Eukaryota</taxon>
        <taxon>Metazoa</taxon>
        <taxon>Ecdysozoa</taxon>
        <taxon>Nematoda</taxon>
        <taxon>Chromadorea</taxon>
        <taxon>Rhabditida</taxon>
        <taxon>Tylenchina</taxon>
        <taxon>Tylenchomorpha</taxon>
        <taxon>Sphaerularioidea</taxon>
        <taxon>Anguinidae</taxon>
        <taxon>Anguininae</taxon>
        <taxon>Ditylenchus</taxon>
    </lineage>
</organism>
<dbReference type="WBParaSite" id="jg23379">
    <property type="protein sequence ID" value="jg23379"/>
    <property type="gene ID" value="jg23379"/>
</dbReference>
<proteinExistence type="predicted"/>